<comment type="caution">
    <text evidence="1">The sequence shown here is derived from an EMBL/GenBank/DDBJ whole genome shotgun (WGS) entry which is preliminary data.</text>
</comment>
<feature type="non-terminal residue" evidence="1">
    <location>
        <position position="75"/>
    </location>
</feature>
<accession>A0A538TYZ7</accession>
<dbReference type="AlphaFoldDB" id="A0A538TYZ7"/>
<organism evidence="1 2">
    <name type="scientific">Eiseniibacteriota bacterium</name>
    <dbReference type="NCBI Taxonomy" id="2212470"/>
    <lineage>
        <taxon>Bacteria</taxon>
        <taxon>Candidatus Eiseniibacteriota</taxon>
    </lineage>
</organism>
<protein>
    <submittedName>
        <fullName evidence="1">Uncharacterized protein</fullName>
    </submittedName>
</protein>
<evidence type="ECO:0000313" key="2">
    <source>
        <dbReference type="Proteomes" id="UP000319836"/>
    </source>
</evidence>
<name>A0A538TYZ7_UNCEI</name>
<dbReference type="EMBL" id="VBPA01000379">
    <property type="protein sequence ID" value="TMQ68828.1"/>
    <property type="molecule type" value="Genomic_DNA"/>
</dbReference>
<sequence>MKETLRTARWIAVFAFLAYAFTGGGRIVGSDEVTMLDLSRALLRGHLDVPVGATLDGPDGRHYTKNAAGQAVLAL</sequence>
<dbReference type="Proteomes" id="UP000319836">
    <property type="component" value="Unassembled WGS sequence"/>
</dbReference>
<gene>
    <name evidence="1" type="ORF">E6K80_13715</name>
</gene>
<reference evidence="1 2" key="1">
    <citation type="journal article" date="2019" name="Nat. Microbiol.">
        <title>Mediterranean grassland soil C-N compound turnover is dependent on rainfall and depth, and is mediated by genomically divergent microorganisms.</title>
        <authorList>
            <person name="Diamond S."/>
            <person name="Andeer P.F."/>
            <person name="Li Z."/>
            <person name="Crits-Christoph A."/>
            <person name="Burstein D."/>
            <person name="Anantharaman K."/>
            <person name="Lane K.R."/>
            <person name="Thomas B.C."/>
            <person name="Pan C."/>
            <person name="Northen T.R."/>
            <person name="Banfield J.F."/>
        </authorList>
    </citation>
    <scope>NUCLEOTIDE SEQUENCE [LARGE SCALE GENOMIC DNA]</scope>
    <source>
        <strain evidence="1">WS_10</strain>
    </source>
</reference>
<evidence type="ECO:0000313" key="1">
    <source>
        <dbReference type="EMBL" id="TMQ68828.1"/>
    </source>
</evidence>
<proteinExistence type="predicted"/>